<proteinExistence type="predicted"/>
<evidence type="ECO:0000259" key="1">
    <source>
        <dbReference type="Pfam" id="PF09848"/>
    </source>
</evidence>
<organism evidence="2 3">
    <name type="scientific">Holzapfeliella saturejae</name>
    <dbReference type="NCBI Taxonomy" id="3082953"/>
    <lineage>
        <taxon>Bacteria</taxon>
        <taxon>Bacillati</taxon>
        <taxon>Bacillota</taxon>
        <taxon>Bacilli</taxon>
        <taxon>Lactobacillales</taxon>
        <taxon>Lactobacillaceae</taxon>
        <taxon>Holzapfeliella</taxon>
    </lineage>
</organism>
<sequence>MTNRAEDRLNQVKQLSCEQKRVLDELYEIIVEHLEDDNPYVVKLDGDAGTGKSVVLMALFKRLQLESRKHSDSPLYQTTNYLTVNHAEMIKIYKEIAGKEPFLYKKDIQKPTPLINRLQKNNEKADVVVIDEGHLLLTQPDRYNKFNQDNQLVELIKRAQIVIVVFDDHQVLKTKSFWNQQKMQSILKFYSHKEIELRGQFRVQAPPEVLTWIDNFAKKRQLTSYPQTKDYDFRLYTDLSQMYVDLKQKNEKYGLSRLISTADYPYKMDDRLHYIIEPGFKLPWDHDINPHLPWAQRPETIDEVGSIYTIQGFDLNYAGVILGPGITYNQSRNLIIPKPDKYQDFEAFKKRSDQSTNQQLLKIKSQIMMNAVNVLLKRGVRGLCIYASDSGLKGAFETLNANKSFG</sequence>
<evidence type="ECO:0000313" key="3">
    <source>
        <dbReference type="Proteomes" id="UP001377804"/>
    </source>
</evidence>
<comment type="caution">
    <text evidence="2">The sequence shown here is derived from an EMBL/GenBank/DDBJ whole genome shotgun (WGS) entry which is preliminary data.</text>
</comment>
<gene>
    <name evidence="2" type="ORF">R4Y45_01640</name>
</gene>
<dbReference type="Proteomes" id="UP001377804">
    <property type="component" value="Unassembled WGS sequence"/>
</dbReference>
<dbReference type="Gene3D" id="3.40.50.300">
    <property type="entry name" value="P-loop containing nucleotide triphosphate hydrolases"/>
    <property type="match status" value="1"/>
</dbReference>
<keyword evidence="3" id="KW-1185">Reference proteome</keyword>
<evidence type="ECO:0000313" key="2">
    <source>
        <dbReference type="EMBL" id="MEJ6347932.1"/>
    </source>
</evidence>
<dbReference type="EMBL" id="JAWMWG010000001">
    <property type="protein sequence ID" value="MEJ6347932.1"/>
    <property type="molecule type" value="Genomic_DNA"/>
</dbReference>
<dbReference type="InterPro" id="IPR018647">
    <property type="entry name" value="SLFN_3-like_DNA/RNA_helicase"/>
</dbReference>
<accession>A0ABU8SEW5</accession>
<name>A0ABU8SEW5_9LACO</name>
<reference evidence="2 3" key="1">
    <citation type="submission" date="2023-10" db="EMBL/GenBank/DDBJ databases">
        <title>Holzapfeliella saturejae sp. nov. isolated from Satureja montana flowers.</title>
        <authorList>
            <person name="Alcantara C."/>
            <person name="Zuniga M."/>
            <person name="Landete J.M."/>
            <person name="Monedero V."/>
        </authorList>
    </citation>
    <scope>NUCLEOTIDE SEQUENCE [LARGE SCALE GENOMIC DNA]</scope>
    <source>
        <strain evidence="2 3">He02</strain>
    </source>
</reference>
<feature type="domain" description="Schlafen group 3-like DNA/RNA helicase" evidence="1">
    <location>
        <begin position="44"/>
        <end position="389"/>
    </location>
</feature>
<dbReference type="Pfam" id="PF09848">
    <property type="entry name" value="SLFN-g3_helicase"/>
    <property type="match status" value="1"/>
</dbReference>
<dbReference type="InterPro" id="IPR027417">
    <property type="entry name" value="P-loop_NTPase"/>
</dbReference>
<protein>
    <submittedName>
        <fullName evidence="2">DUF2075 domain-containing protein</fullName>
    </submittedName>
</protein>
<dbReference type="RefSeq" id="WP_339968629.1">
    <property type="nucleotide sequence ID" value="NZ_JAWMWG010000001.1"/>
</dbReference>
<dbReference type="SUPFAM" id="SSF52540">
    <property type="entry name" value="P-loop containing nucleoside triphosphate hydrolases"/>
    <property type="match status" value="1"/>
</dbReference>